<dbReference type="Proteomes" id="UP000037460">
    <property type="component" value="Unassembled WGS sequence"/>
</dbReference>
<proteinExistence type="predicted"/>
<comment type="caution">
    <text evidence="2">The sequence shown here is derived from an EMBL/GenBank/DDBJ whole genome shotgun (WGS) entry which is preliminary data.</text>
</comment>
<evidence type="ECO:0000256" key="1">
    <source>
        <dbReference type="SAM" id="MobiDB-lite"/>
    </source>
</evidence>
<accession>A0A0M0JWU1</accession>
<dbReference type="EMBL" id="JWZX01002160">
    <property type="protein sequence ID" value="KOO30797.1"/>
    <property type="molecule type" value="Genomic_DNA"/>
</dbReference>
<keyword evidence="3" id="KW-1185">Reference proteome</keyword>
<evidence type="ECO:0000313" key="2">
    <source>
        <dbReference type="EMBL" id="KOO30797.1"/>
    </source>
</evidence>
<evidence type="ECO:0000313" key="3">
    <source>
        <dbReference type="Proteomes" id="UP000037460"/>
    </source>
</evidence>
<reference evidence="3" key="1">
    <citation type="journal article" date="2015" name="PLoS Genet.">
        <title>Genome Sequence and Transcriptome Analyses of Chrysochromulina tobin: Metabolic Tools for Enhanced Algal Fitness in the Prominent Order Prymnesiales (Haptophyceae).</title>
        <authorList>
            <person name="Hovde B.T."/>
            <person name="Deodato C.R."/>
            <person name="Hunsperger H.M."/>
            <person name="Ryken S.A."/>
            <person name="Yost W."/>
            <person name="Jha R.K."/>
            <person name="Patterson J."/>
            <person name="Monnat R.J. Jr."/>
            <person name="Barlow S.B."/>
            <person name="Starkenburg S.R."/>
            <person name="Cattolico R.A."/>
        </authorList>
    </citation>
    <scope>NUCLEOTIDE SEQUENCE</scope>
    <source>
        <strain evidence="3">CCMP291</strain>
    </source>
</reference>
<organism evidence="2 3">
    <name type="scientific">Chrysochromulina tobinii</name>
    <dbReference type="NCBI Taxonomy" id="1460289"/>
    <lineage>
        <taxon>Eukaryota</taxon>
        <taxon>Haptista</taxon>
        <taxon>Haptophyta</taxon>
        <taxon>Prymnesiophyceae</taxon>
        <taxon>Prymnesiales</taxon>
        <taxon>Chrysochromulinaceae</taxon>
        <taxon>Chrysochromulina</taxon>
    </lineage>
</organism>
<name>A0A0M0JWU1_9EUKA</name>
<protein>
    <submittedName>
        <fullName evidence="2">Uncharacterized protein</fullName>
    </submittedName>
</protein>
<feature type="region of interest" description="Disordered" evidence="1">
    <location>
        <begin position="399"/>
        <end position="428"/>
    </location>
</feature>
<dbReference type="AlphaFoldDB" id="A0A0M0JWU1"/>
<sequence length="428" mass="48077">MPLSDAASNVIKQLLGEMIPGTETFRRGQPLSVVSEVRRELVAHELLNTTFRSLITQYDPKIWPQKTLETDPPLRHVLAQELPGAPPLPRCPSRETMNASCGASFGNQPLPPTLLLFHFPWLDVHTGHARVWTLLHVLRYRCFFELLNMRMVVMVQPGELPRCQKICKPAGLTDGDEGERTRFCRCHEAKHHREYQQRNIAEFCTGREHILYACVPVSYFPTPSICVEASWEKLNASQAWFWWLDSKPRCKAAVDSLSVSALGGASGSRRWQERKQCCYSWVDVAYIPTNAQLAFRKMTRQSFWDVQCEVALPTMFKAIEVAGIAPRHEISCTGGSMKYLSWGSFPPGTLCAHKVDLDKATMEGLPPSYTAPGICSEGGVPQWDTPQARMPVASVAHRPHLGPRARTRQESAARYAAKLKQQGRGDRG</sequence>
<gene>
    <name evidence="2" type="ORF">Ctob_008958</name>
</gene>